<dbReference type="Proteomes" id="UP000217790">
    <property type="component" value="Unassembled WGS sequence"/>
</dbReference>
<dbReference type="AlphaFoldDB" id="A0A2H3CQA5"/>
<gene>
    <name evidence="1" type="ORF">ARMGADRAFT_944805</name>
</gene>
<reference evidence="2" key="1">
    <citation type="journal article" date="2017" name="Nat. Ecol. Evol.">
        <title>Genome expansion and lineage-specific genetic innovations in the forest pathogenic fungi Armillaria.</title>
        <authorList>
            <person name="Sipos G."/>
            <person name="Prasanna A.N."/>
            <person name="Walter M.C."/>
            <person name="O'Connor E."/>
            <person name="Balint B."/>
            <person name="Krizsan K."/>
            <person name="Kiss B."/>
            <person name="Hess J."/>
            <person name="Varga T."/>
            <person name="Slot J."/>
            <person name="Riley R."/>
            <person name="Boka B."/>
            <person name="Rigling D."/>
            <person name="Barry K."/>
            <person name="Lee J."/>
            <person name="Mihaltcheva S."/>
            <person name="LaButti K."/>
            <person name="Lipzen A."/>
            <person name="Waldron R."/>
            <person name="Moloney N.M."/>
            <person name="Sperisen C."/>
            <person name="Kredics L."/>
            <person name="Vagvoelgyi C."/>
            <person name="Patrignani A."/>
            <person name="Fitzpatrick D."/>
            <person name="Nagy I."/>
            <person name="Doyle S."/>
            <person name="Anderson J.B."/>
            <person name="Grigoriev I.V."/>
            <person name="Gueldener U."/>
            <person name="Muensterkoetter M."/>
            <person name="Nagy L.G."/>
        </authorList>
    </citation>
    <scope>NUCLEOTIDE SEQUENCE [LARGE SCALE GENOMIC DNA]</scope>
    <source>
        <strain evidence="2">Ar21-2</strain>
    </source>
</reference>
<dbReference type="STRING" id="47427.A0A2H3CQA5"/>
<accession>A0A2H3CQA5</accession>
<name>A0A2H3CQA5_ARMGA</name>
<evidence type="ECO:0000313" key="2">
    <source>
        <dbReference type="Proteomes" id="UP000217790"/>
    </source>
</evidence>
<keyword evidence="2" id="KW-1185">Reference proteome</keyword>
<evidence type="ECO:0000313" key="1">
    <source>
        <dbReference type="EMBL" id="PBK83574.1"/>
    </source>
</evidence>
<sequence length="55" mass="6081">MNHILTTCDAPGQSEIWDLAQQLWKQKSGSDLVITKGIIMSCSIQLPGTHRSLTK</sequence>
<dbReference type="OrthoDB" id="2976650at2759"/>
<proteinExistence type="predicted"/>
<dbReference type="EMBL" id="KZ293705">
    <property type="protein sequence ID" value="PBK83574.1"/>
    <property type="molecule type" value="Genomic_DNA"/>
</dbReference>
<organism evidence="1 2">
    <name type="scientific">Armillaria gallica</name>
    <name type="common">Bulbous honey fungus</name>
    <name type="synonym">Armillaria bulbosa</name>
    <dbReference type="NCBI Taxonomy" id="47427"/>
    <lineage>
        <taxon>Eukaryota</taxon>
        <taxon>Fungi</taxon>
        <taxon>Dikarya</taxon>
        <taxon>Basidiomycota</taxon>
        <taxon>Agaricomycotina</taxon>
        <taxon>Agaricomycetes</taxon>
        <taxon>Agaricomycetidae</taxon>
        <taxon>Agaricales</taxon>
        <taxon>Marasmiineae</taxon>
        <taxon>Physalacriaceae</taxon>
        <taxon>Armillaria</taxon>
    </lineage>
</organism>
<protein>
    <submittedName>
        <fullName evidence="1">Uncharacterized protein</fullName>
    </submittedName>
</protein>
<dbReference type="InParanoid" id="A0A2H3CQA5"/>